<dbReference type="InterPro" id="IPR039977">
    <property type="entry name" value="Suv4-20/Set9"/>
</dbReference>
<accession>A0A8C6LT84</accession>
<dbReference type="Ensembl" id="ENSNFUT00015024869.1">
    <property type="protein sequence ID" value="ENSNFUP00015023781.1"/>
    <property type="gene ID" value="ENSNFUG00015011503.1"/>
</dbReference>
<dbReference type="GO" id="GO:0042799">
    <property type="term" value="F:histone H4K20 methyltransferase activity"/>
    <property type="evidence" value="ECO:0007669"/>
    <property type="project" value="TreeGrafter"/>
</dbReference>
<keyword evidence="6" id="KW-0949">S-adenosyl-L-methionine</keyword>
<keyword evidence="8" id="KW-0539">Nucleus</keyword>
<evidence type="ECO:0000256" key="8">
    <source>
        <dbReference type="ARBA" id="ARBA00023242"/>
    </source>
</evidence>
<name>A0A8C6LT84_NOTFU</name>
<evidence type="ECO:0000256" key="5">
    <source>
        <dbReference type="ARBA" id="ARBA00022679"/>
    </source>
</evidence>
<dbReference type="AlphaFoldDB" id="A0A8C6LT84"/>
<reference evidence="10" key="1">
    <citation type="submission" date="2025-08" db="UniProtKB">
        <authorList>
            <consortium name="Ensembl"/>
        </authorList>
    </citation>
    <scope>IDENTIFICATION</scope>
</reference>
<reference evidence="10" key="2">
    <citation type="submission" date="2025-09" db="UniProtKB">
        <authorList>
            <consortium name="Ensembl"/>
        </authorList>
    </citation>
    <scope>IDENTIFICATION</scope>
</reference>
<dbReference type="InterPro" id="IPR046341">
    <property type="entry name" value="SET_dom_sf"/>
</dbReference>
<evidence type="ECO:0000256" key="2">
    <source>
        <dbReference type="ARBA" id="ARBA00004286"/>
    </source>
</evidence>
<dbReference type="InterPro" id="IPR001214">
    <property type="entry name" value="SET_dom"/>
</dbReference>
<evidence type="ECO:0000256" key="3">
    <source>
        <dbReference type="ARBA" id="ARBA00022454"/>
    </source>
</evidence>
<keyword evidence="7" id="KW-0156">Chromatin regulator</keyword>
<evidence type="ECO:0000256" key="1">
    <source>
        <dbReference type="ARBA" id="ARBA00004123"/>
    </source>
</evidence>
<keyword evidence="4" id="KW-0489">Methyltransferase</keyword>
<comment type="subcellular location">
    <subcellularLocation>
        <location evidence="2">Chromosome</location>
    </subcellularLocation>
    <subcellularLocation>
        <location evidence="1">Nucleus</location>
    </subcellularLocation>
</comment>
<dbReference type="PANTHER" id="PTHR12977">
    <property type="entry name" value="SUPPRESSOR OF VARIEGATION 4-20-RELATED"/>
    <property type="match status" value="1"/>
</dbReference>
<evidence type="ECO:0000313" key="11">
    <source>
        <dbReference type="Proteomes" id="UP000694548"/>
    </source>
</evidence>
<feature type="domain" description="SET" evidence="9">
    <location>
        <begin position="122"/>
        <end position="176"/>
    </location>
</feature>
<sequence>MIFILKGAIEKVFSSSFLESVTMIRGKAKGWTKMSRKELSDTDDLATSLVLDPLLGFPSHKINLSPQSVIQFFRKALSGITQTTCPLLSHCYRYSSEINGAKYMCPTDSHLLRAGVTYFSVMYSTRKKCMQLWLGPATFINHDCKPNCKYVPVERNVEYAQVIQTTLPRDELTRYYDDGYEICECCTCERNGTGRVININFNSSKLACERAADTVGLSSVRPSTGTEKMELNTF</sequence>
<dbReference type="PANTHER" id="PTHR12977:SF4">
    <property type="entry name" value="HISTONE-LYSINE N-METHYLTRANSFERASE KMT5B"/>
    <property type="match status" value="1"/>
</dbReference>
<dbReference type="InterPro" id="IPR041938">
    <property type="entry name" value="Hist-Lys_N-MTase_N"/>
</dbReference>
<evidence type="ECO:0000256" key="4">
    <source>
        <dbReference type="ARBA" id="ARBA00022603"/>
    </source>
</evidence>
<evidence type="ECO:0000256" key="6">
    <source>
        <dbReference type="ARBA" id="ARBA00022691"/>
    </source>
</evidence>
<dbReference type="GO" id="GO:0005634">
    <property type="term" value="C:nucleus"/>
    <property type="evidence" value="ECO:0007669"/>
    <property type="project" value="UniProtKB-SubCell"/>
</dbReference>
<evidence type="ECO:0000256" key="7">
    <source>
        <dbReference type="ARBA" id="ARBA00022853"/>
    </source>
</evidence>
<evidence type="ECO:0000259" key="9">
    <source>
        <dbReference type="Pfam" id="PF00856"/>
    </source>
</evidence>
<keyword evidence="11" id="KW-1185">Reference proteome</keyword>
<proteinExistence type="predicted"/>
<dbReference type="Gene3D" id="1.10.10.1700">
    <property type="entry name" value="Histone-lysine N-methyltransferase"/>
    <property type="match status" value="1"/>
</dbReference>
<protein>
    <recommendedName>
        <fullName evidence="9">SET domain-containing protein</fullName>
    </recommendedName>
</protein>
<organism evidence="10 11">
    <name type="scientific">Nothobranchius furzeri</name>
    <name type="common">Turquoise killifish</name>
    <dbReference type="NCBI Taxonomy" id="105023"/>
    <lineage>
        <taxon>Eukaryota</taxon>
        <taxon>Metazoa</taxon>
        <taxon>Chordata</taxon>
        <taxon>Craniata</taxon>
        <taxon>Vertebrata</taxon>
        <taxon>Euteleostomi</taxon>
        <taxon>Actinopterygii</taxon>
        <taxon>Neopterygii</taxon>
        <taxon>Teleostei</taxon>
        <taxon>Neoteleostei</taxon>
        <taxon>Acanthomorphata</taxon>
        <taxon>Ovalentaria</taxon>
        <taxon>Atherinomorphae</taxon>
        <taxon>Cyprinodontiformes</taxon>
        <taxon>Nothobranchiidae</taxon>
        <taxon>Nothobranchius</taxon>
    </lineage>
</organism>
<keyword evidence="3" id="KW-0158">Chromosome</keyword>
<dbReference type="SUPFAM" id="SSF82199">
    <property type="entry name" value="SET domain"/>
    <property type="match status" value="1"/>
</dbReference>
<dbReference type="Proteomes" id="UP000694548">
    <property type="component" value="Unassembled WGS sequence"/>
</dbReference>
<evidence type="ECO:0000313" key="10">
    <source>
        <dbReference type="Ensembl" id="ENSNFUP00015023781.1"/>
    </source>
</evidence>
<dbReference type="Pfam" id="PF00856">
    <property type="entry name" value="SET"/>
    <property type="match status" value="1"/>
</dbReference>
<dbReference type="GeneTree" id="ENSGT00940000156431"/>
<dbReference type="GO" id="GO:0005694">
    <property type="term" value="C:chromosome"/>
    <property type="evidence" value="ECO:0007669"/>
    <property type="project" value="UniProtKB-SubCell"/>
</dbReference>
<dbReference type="GO" id="GO:0032259">
    <property type="term" value="P:methylation"/>
    <property type="evidence" value="ECO:0007669"/>
    <property type="project" value="UniProtKB-KW"/>
</dbReference>
<dbReference type="Gene3D" id="2.170.270.10">
    <property type="entry name" value="SET domain"/>
    <property type="match status" value="1"/>
</dbReference>
<keyword evidence="5" id="KW-0808">Transferase</keyword>